<evidence type="ECO:0000256" key="3">
    <source>
        <dbReference type="SAM" id="SignalP"/>
    </source>
</evidence>
<dbReference type="SUPFAM" id="SSF48403">
    <property type="entry name" value="Ankyrin repeat"/>
    <property type="match status" value="1"/>
</dbReference>
<feature type="chain" id="PRO_5003176982" description="Domain of unknown function WSN domain-containing protein" evidence="3">
    <location>
        <begin position="18"/>
        <end position="1027"/>
    </location>
</feature>
<gene>
    <name evidence="5" type="ORF">CRE_07769</name>
</gene>
<keyword evidence="3" id="KW-0732">Signal</keyword>
<dbReference type="InterPro" id="IPR002110">
    <property type="entry name" value="Ankyrin_rpt"/>
</dbReference>
<dbReference type="OrthoDB" id="10254927at2759"/>
<dbReference type="PROSITE" id="PS50088">
    <property type="entry name" value="ANK_REPEAT"/>
    <property type="match status" value="1"/>
</dbReference>
<evidence type="ECO:0000256" key="1">
    <source>
        <dbReference type="PROSITE-ProRule" id="PRU00023"/>
    </source>
</evidence>
<dbReference type="Gene3D" id="1.25.40.20">
    <property type="entry name" value="Ankyrin repeat-containing domain"/>
    <property type="match status" value="1"/>
</dbReference>
<dbReference type="AlphaFoldDB" id="E3N6S7"/>
<dbReference type="SMART" id="SM00248">
    <property type="entry name" value="ANK"/>
    <property type="match status" value="2"/>
</dbReference>
<evidence type="ECO:0000313" key="5">
    <source>
        <dbReference type="EMBL" id="EFO88227.1"/>
    </source>
</evidence>
<keyword evidence="1" id="KW-0040">ANK repeat</keyword>
<evidence type="ECO:0000256" key="2">
    <source>
        <dbReference type="SAM" id="Phobius"/>
    </source>
</evidence>
<dbReference type="STRING" id="31234.E3N6S7"/>
<dbReference type="PANTHER" id="PTHR22956:SF17">
    <property type="entry name" value="ANKYRIN REPEAT-CONTAINING PROTEIN F37A4.4-RELATED"/>
    <property type="match status" value="1"/>
</dbReference>
<dbReference type="PROSITE" id="PS50297">
    <property type="entry name" value="ANK_REP_REGION"/>
    <property type="match status" value="1"/>
</dbReference>
<keyword evidence="2" id="KW-0472">Membrane</keyword>
<keyword evidence="6" id="KW-1185">Reference proteome</keyword>
<keyword evidence="2" id="KW-1133">Transmembrane helix</keyword>
<evidence type="ECO:0000259" key="4">
    <source>
        <dbReference type="SMART" id="SM00453"/>
    </source>
</evidence>
<organism evidence="6">
    <name type="scientific">Caenorhabditis remanei</name>
    <name type="common">Caenorhabditis vulgaris</name>
    <dbReference type="NCBI Taxonomy" id="31234"/>
    <lineage>
        <taxon>Eukaryota</taxon>
        <taxon>Metazoa</taxon>
        <taxon>Ecdysozoa</taxon>
        <taxon>Nematoda</taxon>
        <taxon>Chromadorea</taxon>
        <taxon>Rhabditida</taxon>
        <taxon>Rhabditina</taxon>
        <taxon>Rhabditomorpha</taxon>
        <taxon>Rhabditoidea</taxon>
        <taxon>Rhabditidae</taxon>
        <taxon>Peloderinae</taxon>
        <taxon>Caenorhabditis</taxon>
    </lineage>
</organism>
<dbReference type="InterPro" id="IPR003125">
    <property type="entry name" value="WSN"/>
</dbReference>
<feature type="transmembrane region" description="Helical" evidence="2">
    <location>
        <begin position="820"/>
        <end position="844"/>
    </location>
</feature>
<dbReference type="InParanoid" id="E3N6S7"/>
<name>E3N6S7_CAERE</name>
<keyword evidence="2" id="KW-0812">Transmembrane</keyword>
<proteinExistence type="predicted"/>
<protein>
    <recommendedName>
        <fullName evidence="4">Domain of unknown function WSN domain-containing protein</fullName>
    </recommendedName>
</protein>
<dbReference type="PANTHER" id="PTHR22956">
    <property type="entry name" value="ANKYRIN REPEAT-CONTAINING PROTEIN F37A4.4-RELATED-RELATED"/>
    <property type="match status" value="1"/>
</dbReference>
<evidence type="ECO:0000313" key="6">
    <source>
        <dbReference type="Proteomes" id="UP000008281"/>
    </source>
</evidence>
<feature type="repeat" description="ANK" evidence="1">
    <location>
        <begin position="913"/>
        <end position="945"/>
    </location>
</feature>
<sequence>MRIPKIIILSMIMVAWTRRIGRRGVMGEGTCPYVCLFVRMSGYYWDMQPGVASLYFPKQETDFEIMFDNLSLLARVTNAIALHSAILRKSLSIHDMLAETIFANPRNFSDIFEHDASGFNKTFDELVLSYRNIKKVTDQYYKEMVETGIFTEKLIEAMEMDYDIEHTVIQKYFEGLKNLKINGDVMACDKDLVKNTVLKFWKVMNEKSVTFSTGSEKKDALEAMKLNTLNVLKCMDSFKTYIEKVNPMIQRSDKLRKVIFAREMSRLLKSDNSKSFNYSTSLATVKTMFAETIKNWKPPKNKAYEMIRKSNSLFLALDDQKFIPEQTLTVGFGYFNRLREDLKSEWFKEKISMGINTKSLENGLEEFFEFGVLVEKLRRTYIMFSGSFYKNQDFLEKYPDDLMINEEFDEMKTGEEFIGSSRKVFEDCWSKTPEDSEVFQEFDESIGGFIHLNNTMSDILNWVNETIGTFDMEVVKISLGKLHQLDFGDKNLNEAKEAISGIQNFQSLNNFLSRFSTLSELQTTLDTDYTTTFETFNMTEIFISTIQNLTDSSMTTDLRCLKTNQFNTTRLNDLMMFMESIRRTSAENLTNHMKNLMSFYNEMREAFSEIEVYVKKHRNITGDPGNPVLKFKDPQRVSYAFGSGIRAVSYIWDVSRKRADFMDATKYSKEVKEHIAMFNENEEIREFWKNDPNASIHRLFDEIDRLSDYCRSVKNKDLMTIRDFFDHAKNVTGFKGHYRTFWSVQEQLISYGSKDPSFDFAIKNAIKLSQLDLDFSNREATLQAAKLSAQEIKDYFDEIFGLKEVGVTAEKKKKITENSYLTVVAIAVPLFLLLFSCAFLLYALSDNGKRHIKNFYLYYFGKSAAFEKRWRYSLFMDRQDGVNALHEAVREVNAAHVSEVVKGGAYINVYNLHGNTPLHCATKLGFPEIVEILIKNGADRTLRNAQNETPEQMLTYRSDEKKREKFDEIEKIYEKNRDKKFRIQVPEVFPSFMFHIYADKNTDDELTNKFMEQFQAIVSFTGGIMGV</sequence>
<dbReference type="InterPro" id="IPR053345">
    <property type="entry name" value="Ankyrin_repeat-containing"/>
</dbReference>
<dbReference type="Pfam" id="PF02206">
    <property type="entry name" value="WSN"/>
    <property type="match status" value="1"/>
</dbReference>
<reference evidence="5" key="1">
    <citation type="submission" date="2007-07" db="EMBL/GenBank/DDBJ databases">
        <title>PCAP assembly of the Caenorhabditis remanei genome.</title>
        <authorList>
            <consortium name="The Caenorhabditis remanei Sequencing Consortium"/>
            <person name="Wilson R.K."/>
        </authorList>
    </citation>
    <scope>NUCLEOTIDE SEQUENCE [LARGE SCALE GENOMIC DNA]</scope>
    <source>
        <strain evidence="5">PB4641</strain>
    </source>
</reference>
<accession>E3N6S7</accession>
<dbReference type="Proteomes" id="UP000008281">
    <property type="component" value="Unassembled WGS sequence"/>
</dbReference>
<feature type="domain" description="Domain of unknown function WSN" evidence="4">
    <location>
        <begin position="61"/>
        <end position="129"/>
    </location>
</feature>
<dbReference type="InterPro" id="IPR036770">
    <property type="entry name" value="Ankyrin_rpt-contain_sf"/>
</dbReference>
<dbReference type="SMART" id="SM00453">
    <property type="entry name" value="WSN"/>
    <property type="match status" value="1"/>
</dbReference>
<dbReference type="Pfam" id="PF12796">
    <property type="entry name" value="Ank_2"/>
    <property type="match status" value="1"/>
</dbReference>
<dbReference type="HOGENOM" id="CLU_002600_0_0_1"/>
<dbReference type="EMBL" id="DS268542">
    <property type="protein sequence ID" value="EFO88227.1"/>
    <property type="molecule type" value="Genomic_DNA"/>
</dbReference>
<feature type="signal peptide" evidence="3">
    <location>
        <begin position="1"/>
        <end position="17"/>
    </location>
</feature>
<dbReference type="eggNOG" id="KOG4177">
    <property type="taxonomic scope" value="Eukaryota"/>
</dbReference>